<evidence type="ECO:0000259" key="1">
    <source>
        <dbReference type="Pfam" id="PF10416"/>
    </source>
</evidence>
<feature type="domain" description="Initiator binding" evidence="1">
    <location>
        <begin position="65"/>
        <end position="161"/>
    </location>
</feature>
<evidence type="ECO:0000313" key="3">
    <source>
        <dbReference type="Proteomes" id="UP000179807"/>
    </source>
</evidence>
<sequence length="221" mass="24976">MDDDKENSSLSQAAQLGGLTLQDTDILNISKILAECDTSTLELYTSELIDPESLGFVPKSAWSSKPTSLETLRDGYFGRKNNVNRRFEHKLWNALKITASFPNMTRFVGVSWVNDRIIKVYKYAFAKLLNIKIVDGGLFHKQGNFTRHGFVTVNEQAARSEVPESLLADVDFRDVVLIYHKDNRFTQNSPEEAISNCKWEDPSPKMRVASLKIGVMPSIDE</sequence>
<reference evidence="2" key="1">
    <citation type="submission" date="2016-10" db="EMBL/GenBank/DDBJ databases">
        <authorList>
            <person name="Benchimol M."/>
            <person name="Almeida L.G."/>
            <person name="Vasconcelos A.T."/>
            <person name="Perreira-Neves A."/>
            <person name="Rosa I.A."/>
            <person name="Tasca T."/>
            <person name="Bogo M.R."/>
            <person name="de Souza W."/>
        </authorList>
    </citation>
    <scope>NUCLEOTIDE SEQUENCE [LARGE SCALE GENOMIC DNA]</scope>
    <source>
        <strain evidence="2">K</strain>
    </source>
</reference>
<dbReference type="AlphaFoldDB" id="A0A1J4J0W0"/>
<dbReference type="InterPro" id="IPR036388">
    <property type="entry name" value="WH-like_DNA-bd_sf"/>
</dbReference>
<comment type="caution">
    <text evidence="2">The sequence shown here is derived from an EMBL/GenBank/DDBJ whole genome shotgun (WGS) entry which is preliminary data.</text>
</comment>
<dbReference type="VEuPathDB" id="TrichDB:TRFO_12059"/>
<dbReference type="OrthoDB" id="10399758at2759"/>
<dbReference type="Pfam" id="PF10416">
    <property type="entry name" value="IBD"/>
    <property type="match status" value="1"/>
</dbReference>
<dbReference type="EMBL" id="MLAK01001437">
    <property type="protein sequence ID" value="OHS93050.1"/>
    <property type="molecule type" value="Genomic_DNA"/>
</dbReference>
<dbReference type="GeneID" id="94831103"/>
<dbReference type="Proteomes" id="UP000179807">
    <property type="component" value="Unassembled WGS sequence"/>
</dbReference>
<dbReference type="Gene3D" id="1.10.10.10">
    <property type="entry name" value="Winged helix-like DNA-binding domain superfamily/Winged helix DNA-binding domain"/>
    <property type="match status" value="1"/>
</dbReference>
<gene>
    <name evidence="2" type="ORF">TRFO_12059</name>
</gene>
<proteinExistence type="predicted"/>
<dbReference type="InterPro" id="IPR018845">
    <property type="entry name" value="Initiator-bd"/>
</dbReference>
<protein>
    <recommendedName>
        <fullName evidence="1">Initiator binding domain-containing protein</fullName>
    </recommendedName>
</protein>
<accession>A0A1J4J0W0</accession>
<evidence type="ECO:0000313" key="2">
    <source>
        <dbReference type="EMBL" id="OHS93050.1"/>
    </source>
</evidence>
<dbReference type="RefSeq" id="XP_068346187.1">
    <property type="nucleotide sequence ID" value="XM_068496399.1"/>
</dbReference>
<name>A0A1J4J0W0_9EUKA</name>
<keyword evidence="3" id="KW-1185">Reference proteome</keyword>
<organism evidence="2 3">
    <name type="scientific">Tritrichomonas foetus</name>
    <dbReference type="NCBI Taxonomy" id="1144522"/>
    <lineage>
        <taxon>Eukaryota</taxon>
        <taxon>Metamonada</taxon>
        <taxon>Parabasalia</taxon>
        <taxon>Tritrichomonadida</taxon>
        <taxon>Tritrichomonadidae</taxon>
        <taxon>Tritrichomonas</taxon>
    </lineage>
</organism>